<evidence type="ECO:0000313" key="1">
    <source>
        <dbReference type="EMBL" id="QHT79357.1"/>
    </source>
</evidence>
<dbReference type="AlphaFoldDB" id="A0A6C0HG33"/>
<dbReference type="EMBL" id="MN739948">
    <property type="protein sequence ID" value="QHT79357.1"/>
    <property type="molecule type" value="Genomic_DNA"/>
</dbReference>
<sequence>MSVIGHYVPQVWDLPDIDADVELESLRDEDPQTIISYAPEEPNPKKIYQVNITPETIDRIDLLVSGGDKDDPMFSFKLVPLEAIITIIPDPMTYKEDKDGDVFNGFFSVDHKKIVIHKFEIPRLERAIANGCTHFPMIVYFSSRELSMLDVLY</sequence>
<proteinExistence type="predicted"/>
<accession>A0A6C0HG33</accession>
<reference evidence="1" key="1">
    <citation type="journal article" date="2020" name="Nature">
        <title>Giant virus diversity and host interactions through global metagenomics.</title>
        <authorList>
            <person name="Schulz F."/>
            <person name="Roux S."/>
            <person name="Paez-Espino D."/>
            <person name="Jungbluth S."/>
            <person name="Walsh D.A."/>
            <person name="Denef V.J."/>
            <person name="McMahon K.D."/>
            <person name="Konstantinidis K.T."/>
            <person name="Eloe-Fadrosh E.A."/>
            <person name="Kyrpides N.C."/>
            <person name="Woyke T."/>
        </authorList>
    </citation>
    <scope>NUCLEOTIDE SEQUENCE</scope>
    <source>
        <strain evidence="1">GVMAG-M-3300023179-99</strain>
    </source>
</reference>
<name>A0A6C0HG33_9ZZZZ</name>
<protein>
    <submittedName>
        <fullName evidence="1">Uncharacterized protein</fullName>
    </submittedName>
</protein>
<organism evidence="1">
    <name type="scientific">viral metagenome</name>
    <dbReference type="NCBI Taxonomy" id="1070528"/>
    <lineage>
        <taxon>unclassified sequences</taxon>
        <taxon>metagenomes</taxon>
        <taxon>organismal metagenomes</taxon>
    </lineage>
</organism>